<sequence length="439" mass="51941">MSVIMVTSRGPYSYEKKNNRIIKQENVGGVATGLKKIIERDRGTWICWGDGNADHLYQDENNGLYRIKRILLNPREKKGFYDDYSNSTLWPLFHYFREKIEHDSIAYGYYRHVNRKFAEVIKDTASSEDVIWVHDYQLSLVPKYLRDMGVKNKLLFTWHIPWVSSEFYTILPEREDIVKSISMCNSITFHTQKYRTNFRHSYERVVGYDKELERRTFTFPLGIDYQSFSHEQIESGKRPFEDKKIIFSIDRLDYTKGLVERVNAIEMFIKKYPEFKEKFVYLMMVTPSRIGVEEYEKLKEKLEMNVGRINGLYGNLNWVPIVYMYRKINSDILKTYYSWGDIALITPMKDGLNLVSMEYVAVSKKGVLILSEFAGISEYLRGAIKTNPNSDDDVSEKIAMAMRMPDSEILRRLRSMKDFLRKHDDRWWANRILGTLVKN</sequence>
<dbReference type="STRING" id="1673428.CPM_1524"/>
<keyword evidence="2" id="KW-1185">Reference proteome</keyword>
<evidence type="ECO:0000313" key="1">
    <source>
        <dbReference type="EMBL" id="SJK85315.1"/>
    </source>
</evidence>
<dbReference type="GO" id="GO:0005992">
    <property type="term" value="P:trehalose biosynthetic process"/>
    <property type="evidence" value="ECO:0007669"/>
    <property type="project" value="InterPro"/>
</dbReference>
<dbReference type="Proteomes" id="UP000187822">
    <property type="component" value="Chromosome I"/>
</dbReference>
<dbReference type="KEGG" id="cdiv:CPM_1524"/>
<evidence type="ECO:0000313" key="2">
    <source>
        <dbReference type="Proteomes" id="UP000187822"/>
    </source>
</evidence>
<dbReference type="GO" id="GO:0004805">
    <property type="term" value="F:trehalose-phosphatase activity"/>
    <property type="evidence" value="ECO:0007669"/>
    <property type="project" value="TreeGrafter"/>
</dbReference>
<dbReference type="CDD" id="cd03788">
    <property type="entry name" value="GT20_TPS"/>
    <property type="match status" value="1"/>
</dbReference>
<dbReference type="AlphaFoldDB" id="A0A1R4A8N5"/>
<dbReference type="Pfam" id="PF00982">
    <property type="entry name" value="Glyco_transf_20"/>
    <property type="match status" value="1"/>
</dbReference>
<dbReference type="PANTHER" id="PTHR10788">
    <property type="entry name" value="TREHALOSE-6-PHOSPHATE SYNTHASE"/>
    <property type="match status" value="1"/>
</dbReference>
<dbReference type="RefSeq" id="WP_145983983.1">
    <property type="nucleotide sequence ID" value="NZ_LT719092.1"/>
</dbReference>
<gene>
    <name evidence="1" type="ORF">CPM_1524</name>
</gene>
<dbReference type="GO" id="GO:0003825">
    <property type="term" value="F:alpha,alpha-trehalose-phosphate synthase (UDP-forming) activity"/>
    <property type="evidence" value="ECO:0007669"/>
    <property type="project" value="TreeGrafter"/>
</dbReference>
<dbReference type="OrthoDB" id="79955at2157"/>
<dbReference type="GeneID" id="30928110"/>
<dbReference type="GO" id="GO:0005829">
    <property type="term" value="C:cytosol"/>
    <property type="evidence" value="ECO:0007669"/>
    <property type="project" value="TreeGrafter"/>
</dbReference>
<dbReference type="PANTHER" id="PTHR10788:SF106">
    <property type="entry name" value="BCDNA.GH08860"/>
    <property type="match status" value="1"/>
</dbReference>
<organism evidence="1 2">
    <name type="scientific">Cuniculiplasma divulgatum</name>
    <dbReference type="NCBI Taxonomy" id="1673428"/>
    <lineage>
        <taxon>Archaea</taxon>
        <taxon>Methanobacteriati</taxon>
        <taxon>Thermoplasmatota</taxon>
        <taxon>Thermoplasmata</taxon>
        <taxon>Thermoplasmatales</taxon>
        <taxon>Cuniculiplasmataceae</taxon>
        <taxon>Cuniculiplasma</taxon>
    </lineage>
</organism>
<dbReference type="SUPFAM" id="SSF53756">
    <property type="entry name" value="UDP-Glycosyltransferase/glycogen phosphorylase"/>
    <property type="match status" value="1"/>
</dbReference>
<dbReference type="EMBL" id="LT719092">
    <property type="protein sequence ID" value="SJK85315.1"/>
    <property type="molecule type" value="Genomic_DNA"/>
</dbReference>
<dbReference type="Gene3D" id="3.40.50.2000">
    <property type="entry name" value="Glycogen Phosphorylase B"/>
    <property type="match status" value="2"/>
</dbReference>
<accession>A0A1R4A8N5</accession>
<name>A0A1R4A8N5_9ARCH</name>
<dbReference type="InterPro" id="IPR001830">
    <property type="entry name" value="Glyco_trans_20"/>
</dbReference>
<protein>
    <submittedName>
        <fullName evidence="1">Trehalose-6-phosphate synthase</fullName>
    </submittedName>
</protein>
<reference evidence="2" key="1">
    <citation type="submission" date="2016-06" db="EMBL/GenBank/DDBJ databases">
        <authorList>
            <person name="Toshchakov V.S."/>
        </authorList>
    </citation>
    <scope>NUCLEOTIDE SEQUENCE [LARGE SCALE GENOMIC DNA]</scope>
    <source>
        <strain>PM4 (JCM 30641</strain>
        <strain evidence="2">\VKM B-2940)</strain>
    </source>
</reference>
<proteinExistence type="predicted"/>